<dbReference type="SUPFAM" id="SSF52402">
    <property type="entry name" value="Adenine nucleotide alpha hydrolases-like"/>
    <property type="match status" value="1"/>
</dbReference>
<dbReference type="EMBL" id="CP045096">
    <property type="protein sequence ID" value="QFQ98657.1"/>
    <property type="molecule type" value="Genomic_DNA"/>
</dbReference>
<evidence type="ECO:0000313" key="3">
    <source>
        <dbReference type="EMBL" id="QFQ98657.1"/>
    </source>
</evidence>
<protein>
    <submittedName>
        <fullName evidence="3">Universal stress protein</fullName>
    </submittedName>
</protein>
<dbReference type="Proteomes" id="UP000327294">
    <property type="component" value="Chromosome"/>
</dbReference>
<keyword evidence="4" id="KW-1185">Reference proteome</keyword>
<dbReference type="KEGG" id="sphv:F9278_23650"/>
<feature type="compositionally biased region" description="Basic residues" evidence="1">
    <location>
        <begin position="1"/>
        <end position="11"/>
    </location>
</feature>
<dbReference type="RefSeq" id="WP_152170109.1">
    <property type="nucleotide sequence ID" value="NZ_CP045096.1"/>
</dbReference>
<dbReference type="Pfam" id="PF00582">
    <property type="entry name" value="Usp"/>
    <property type="match status" value="1"/>
</dbReference>
<evidence type="ECO:0000313" key="4">
    <source>
        <dbReference type="Proteomes" id="UP000327294"/>
    </source>
</evidence>
<sequence>MSQWLPRRRHSGERCPRLPGAAPAPGAALPLRHDPFRHAIVVGYSGSPSDERTLAYASGMAYRAGRGLVVVHVTHRLPSSSWWEGGEPMALLDLLEGSSESLADALARTGQLTQVPWVAVHTRGDICHELEEISRWYAADAIVVGASRSITAKLFGRVGSRLARQPRHPVIVIP</sequence>
<accession>A0A5P8K7S3</accession>
<gene>
    <name evidence="3" type="ORF">F9278_23650</name>
</gene>
<dbReference type="AlphaFoldDB" id="A0A5P8K7S3"/>
<organism evidence="3 4">
    <name type="scientific">Streptomyces phaeolivaceus</name>
    <dbReference type="NCBI Taxonomy" id="2653200"/>
    <lineage>
        <taxon>Bacteria</taxon>
        <taxon>Bacillati</taxon>
        <taxon>Actinomycetota</taxon>
        <taxon>Actinomycetes</taxon>
        <taxon>Kitasatosporales</taxon>
        <taxon>Streptomycetaceae</taxon>
        <taxon>Streptomyces</taxon>
    </lineage>
</organism>
<evidence type="ECO:0000256" key="1">
    <source>
        <dbReference type="SAM" id="MobiDB-lite"/>
    </source>
</evidence>
<reference evidence="3 4" key="1">
    <citation type="submission" date="2019-10" db="EMBL/GenBank/DDBJ databases">
        <title>Streptomyces sp. strain GY16 isolated from leaves of Broussonetia papyrifera.</title>
        <authorList>
            <person name="Mo P."/>
        </authorList>
    </citation>
    <scope>NUCLEOTIDE SEQUENCE [LARGE SCALE GENOMIC DNA]</scope>
    <source>
        <strain evidence="3 4">GY16</strain>
    </source>
</reference>
<feature type="region of interest" description="Disordered" evidence="1">
    <location>
        <begin position="1"/>
        <end position="21"/>
    </location>
</feature>
<feature type="domain" description="UspA" evidence="2">
    <location>
        <begin position="39"/>
        <end position="174"/>
    </location>
</feature>
<dbReference type="Gene3D" id="3.40.50.12370">
    <property type="match status" value="1"/>
</dbReference>
<dbReference type="InterPro" id="IPR006016">
    <property type="entry name" value="UspA"/>
</dbReference>
<evidence type="ECO:0000259" key="2">
    <source>
        <dbReference type="Pfam" id="PF00582"/>
    </source>
</evidence>
<dbReference type="CDD" id="cd00293">
    <property type="entry name" value="USP-like"/>
    <property type="match status" value="1"/>
</dbReference>
<name>A0A5P8K7S3_9ACTN</name>
<proteinExistence type="predicted"/>